<dbReference type="Proteomes" id="UP000231962">
    <property type="component" value="Unassembled WGS sequence"/>
</dbReference>
<organism evidence="2 4">
    <name type="scientific">Leptospira perolatii</name>
    <dbReference type="NCBI Taxonomy" id="2023191"/>
    <lineage>
        <taxon>Bacteria</taxon>
        <taxon>Pseudomonadati</taxon>
        <taxon>Spirochaetota</taxon>
        <taxon>Spirochaetia</taxon>
        <taxon>Leptospirales</taxon>
        <taxon>Leptospiraceae</taxon>
        <taxon>Leptospira</taxon>
    </lineage>
</organism>
<evidence type="ECO:0000313" key="4">
    <source>
        <dbReference type="Proteomes" id="UP000231990"/>
    </source>
</evidence>
<proteinExistence type="predicted"/>
<evidence type="ECO:0000313" key="1">
    <source>
        <dbReference type="EMBL" id="PJZ68297.1"/>
    </source>
</evidence>
<evidence type="ECO:0008006" key="5">
    <source>
        <dbReference type="Google" id="ProtNLM"/>
    </source>
</evidence>
<dbReference type="EMBL" id="NPDZ01000005">
    <property type="protein sequence ID" value="PJZ73417.1"/>
    <property type="molecule type" value="Genomic_DNA"/>
</dbReference>
<dbReference type="AlphaFoldDB" id="A0A2M9ZMZ0"/>
<dbReference type="OrthoDB" id="342876at2"/>
<reference evidence="3 4" key="1">
    <citation type="submission" date="2017-07" db="EMBL/GenBank/DDBJ databases">
        <title>Leptospira spp. isolated from tropical soils.</title>
        <authorList>
            <person name="Thibeaux R."/>
            <person name="Iraola G."/>
            <person name="Ferres I."/>
            <person name="Bierque E."/>
            <person name="Girault D."/>
            <person name="Soupe-Gilbert M.-E."/>
            <person name="Picardeau M."/>
            <person name="Goarant C."/>
        </authorList>
    </citation>
    <scope>NUCLEOTIDE SEQUENCE [LARGE SCALE GENOMIC DNA]</scope>
    <source>
        <strain evidence="2 4">FH1-B-B1</strain>
        <strain evidence="1 3">FH1-B-C1</strain>
    </source>
</reference>
<protein>
    <recommendedName>
        <fullName evidence="5">Lipoprotein</fullName>
    </recommendedName>
</protein>
<dbReference type="NCBIfam" id="NF047802">
    <property type="entry name" value="LIC11661_lipo"/>
    <property type="match status" value="1"/>
</dbReference>
<dbReference type="Proteomes" id="UP000231990">
    <property type="component" value="Unassembled WGS sequence"/>
</dbReference>
<name>A0A2M9ZMZ0_9LEPT</name>
<sequence>MFGCYRNYSTNRIVTTPPTIISISAISSGHEIRLRAGNPEFLFNGYTLYAASTEFASRNPADFSSGANCQLPLNLIPNQPIEYSIEVSPNTGPLAAPGVGENQNRVCKIIATLTSGQFVTLRSSVFSVDLNNATKDVFVFSLPSNTISVP</sequence>
<keyword evidence="3" id="KW-1185">Reference proteome</keyword>
<dbReference type="EMBL" id="NPDY01000027">
    <property type="protein sequence ID" value="PJZ68297.1"/>
    <property type="molecule type" value="Genomic_DNA"/>
</dbReference>
<evidence type="ECO:0000313" key="3">
    <source>
        <dbReference type="Proteomes" id="UP000231962"/>
    </source>
</evidence>
<comment type="caution">
    <text evidence="2">The sequence shown here is derived from an EMBL/GenBank/DDBJ whole genome shotgun (WGS) entry which is preliminary data.</text>
</comment>
<evidence type="ECO:0000313" key="2">
    <source>
        <dbReference type="EMBL" id="PJZ73417.1"/>
    </source>
</evidence>
<accession>A0A2M9ZMZ0</accession>
<gene>
    <name evidence="1" type="ORF">CH360_17080</name>
    <name evidence="2" type="ORF">CH373_10390</name>
</gene>